<dbReference type="Proteomes" id="UP000263900">
    <property type="component" value="Chromosome"/>
</dbReference>
<reference evidence="2 3" key="1">
    <citation type="submission" date="2018-09" db="EMBL/GenBank/DDBJ databases">
        <title>Genome sequencing of strain 6GH32-13.</title>
        <authorList>
            <person name="Weon H.-Y."/>
            <person name="Heo J."/>
            <person name="Kwon S.-W."/>
        </authorList>
    </citation>
    <scope>NUCLEOTIDE SEQUENCE [LARGE SCALE GENOMIC DNA]</scope>
    <source>
        <strain evidence="2 3">5GH32-13</strain>
    </source>
</reference>
<name>A0A3B7MGL8_9BACT</name>
<evidence type="ECO:0000256" key="1">
    <source>
        <dbReference type="SAM" id="MobiDB-lite"/>
    </source>
</evidence>
<dbReference type="KEGG" id="pseg:D3H65_00050"/>
<dbReference type="AlphaFoldDB" id="A0A3B7MGL8"/>
<keyword evidence="3" id="KW-1185">Reference proteome</keyword>
<evidence type="ECO:0000313" key="3">
    <source>
        <dbReference type="Proteomes" id="UP000263900"/>
    </source>
</evidence>
<accession>A0A3B7MGL8</accession>
<evidence type="ECO:0000313" key="2">
    <source>
        <dbReference type="EMBL" id="AXY72463.1"/>
    </source>
</evidence>
<proteinExistence type="predicted"/>
<dbReference type="EMBL" id="CP032157">
    <property type="protein sequence ID" value="AXY72463.1"/>
    <property type="molecule type" value="Genomic_DNA"/>
</dbReference>
<protein>
    <submittedName>
        <fullName evidence="2">Uncharacterized protein</fullName>
    </submittedName>
</protein>
<dbReference type="RefSeq" id="WP_119048301.1">
    <property type="nucleotide sequence ID" value="NZ_CP032157.1"/>
</dbReference>
<feature type="region of interest" description="Disordered" evidence="1">
    <location>
        <begin position="40"/>
        <end position="59"/>
    </location>
</feature>
<sequence>MNKTKQTDSSTPFPALEKAMEKAIKESYHFRDAQTGKFVEGQSKEGKNKSASVKITIKH</sequence>
<organism evidence="2 3">
    <name type="scientific">Paraflavitalea soli</name>
    <dbReference type="NCBI Taxonomy" id="2315862"/>
    <lineage>
        <taxon>Bacteria</taxon>
        <taxon>Pseudomonadati</taxon>
        <taxon>Bacteroidota</taxon>
        <taxon>Chitinophagia</taxon>
        <taxon>Chitinophagales</taxon>
        <taxon>Chitinophagaceae</taxon>
        <taxon>Paraflavitalea</taxon>
    </lineage>
</organism>
<gene>
    <name evidence="2" type="ORF">D3H65_00050</name>
</gene>